<accession>A0A0F9T0X2</accession>
<protein>
    <submittedName>
        <fullName evidence="1">Uncharacterized protein</fullName>
    </submittedName>
</protein>
<organism evidence="1">
    <name type="scientific">marine sediment metagenome</name>
    <dbReference type="NCBI Taxonomy" id="412755"/>
    <lineage>
        <taxon>unclassified sequences</taxon>
        <taxon>metagenomes</taxon>
        <taxon>ecological metagenomes</taxon>
    </lineage>
</organism>
<evidence type="ECO:0000313" key="1">
    <source>
        <dbReference type="EMBL" id="KKN74900.1"/>
    </source>
</evidence>
<proteinExistence type="predicted"/>
<gene>
    <name evidence="1" type="ORF">LCGC14_0386490</name>
</gene>
<dbReference type="SUPFAM" id="SSF118310">
    <property type="entry name" value="AN1-like Zinc finger"/>
    <property type="match status" value="1"/>
</dbReference>
<dbReference type="EMBL" id="LAZR01000319">
    <property type="protein sequence ID" value="KKN74900.1"/>
    <property type="molecule type" value="Genomic_DNA"/>
</dbReference>
<reference evidence="1" key="1">
    <citation type="journal article" date="2015" name="Nature">
        <title>Complex archaea that bridge the gap between prokaryotes and eukaryotes.</title>
        <authorList>
            <person name="Spang A."/>
            <person name="Saw J.H."/>
            <person name="Jorgensen S.L."/>
            <person name="Zaremba-Niedzwiedzka K."/>
            <person name="Martijn J."/>
            <person name="Lind A.E."/>
            <person name="van Eijk R."/>
            <person name="Schleper C."/>
            <person name="Guy L."/>
            <person name="Ettema T.J."/>
        </authorList>
    </citation>
    <scope>NUCLEOTIDE SEQUENCE</scope>
</reference>
<dbReference type="AlphaFoldDB" id="A0A0F9T0X2"/>
<name>A0A0F9T0X2_9ZZZZ</name>
<dbReference type="InterPro" id="IPR035896">
    <property type="entry name" value="AN1-like_Znf"/>
</dbReference>
<comment type="caution">
    <text evidence="1">The sequence shown here is derived from an EMBL/GenBank/DDBJ whole genome shotgun (WGS) entry which is preliminary data.</text>
</comment>
<sequence length="106" mass="12573">MDKREIRARLQAFKGHPLVEAMEHLLSEVERLEAREMELQSNLLKIALKVNEYTERLKLHNPRCHQVGCRETINLTENGYRCLYCGEYWCAFHAKEHFEDHSKSDS</sequence>